<dbReference type="SUPFAM" id="SSF52087">
    <property type="entry name" value="CRAL/TRIO domain"/>
    <property type="match status" value="1"/>
</dbReference>
<dbReference type="InterPro" id="IPR036273">
    <property type="entry name" value="CRAL/TRIO_N_dom_sf"/>
</dbReference>
<reference evidence="3 5" key="3">
    <citation type="submission" date="2019-07" db="EMBL/GenBank/DDBJ databases">
        <authorList>
            <person name="Jastrzebski P J."/>
            <person name="Paukszto L."/>
            <person name="Jastrzebski P J."/>
        </authorList>
    </citation>
    <scope>NUCLEOTIDE SEQUENCE [LARGE SCALE GENOMIC DNA]</scope>
    <source>
        <strain evidence="3 5">WMS-il1</strain>
    </source>
</reference>
<dbReference type="InterPro" id="IPR011074">
    <property type="entry name" value="CRAL/TRIO_N_dom"/>
</dbReference>
<accession>A0A0R3SEL4</accession>
<evidence type="ECO:0000313" key="3">
    <source>
        <dbReference type="EMBL" id="VUZ55158.1"/>
    </source>
</evidence>
<dbReference type="PANTHER" id="PTHR45824:SF29">
    <property type="entry name" value="GH16843P"/>
    <property type="match status" value="1"/>
</dbReference>
<dbReference type="InterPro" id="IPR001251">
    <property type="entry name" value="CRAL-TRIO_dom"/>
</dbReference>
<dbReference type="SUPFAM" id="SSF46938">
    <property type="entry name" value="CRAL/TRIO N-terminal domain"/>
    <property type="match status" value="1"/>
</dbReference>
<evidence type="ECO:0000313" key="6">
    <source>
        <dbReference type="WBParaSite" id="HDID_0000321801-mRNA-1"/>
    </source>
</evidence>
<dbReference type="Pfam" id="PF00650">
    <property type="entry name" value="CRAL_TRIO"/>
    <property type="match status" value="1"/>
</dbReference>
<dbReference type="STRING" id="6216.A0A0R3SEL4"/>
<evidence type="ECO:0000313" key="2">
    <source>
        <dbReference type="EMBL" id="VDL28902.1"/>
    </source>
</evidence>
<dbReference type="OrthoDB" id="75724at2759"/>
<dbReference type="EMBL" id="UYSG01000928">
    <property type="protein sequence ID" value="VDL28902.1"/>
    <property type="molecule type" value="Genomic_DNA"/>
</dbReference>
<proteinExistence type="predicted"/>
<dbReference type="InterPro" id="IPR052578">
    <property type="entry name" value="PI_Transfer_CRAL-TRIO"/>
</dbReference>
<dbReference type="Pfam" id="PF03765">
    <property type="entry name" value="CRAL_TRIO_N"/>
    <property type="match status" value="1"/>
</dbReference>
<dbReference type="PROSITE" id="PS50191">
    <property type="entry name" value="CRAL_TRIO"/>
    <property type="match status" value="1"/>
</dbReference>
<dbReference type="Proteomes" id="UP000321570">
    <property type="component" value="Unassembled WGS sequence"/>
</dbReference>
<feature type="domain" description="CRAL-TRIO" evidence="1">
    <location>
        <begin position="100"/>
        <end position="260"/>
    </location>
</feature>
<name>A0A0R3SEL4_HYMDI</name>
<keyword evidence="5" id="KW-1185">Reference proteome</keyword>
<dbReference type="CDD" id="cd00170">
    <property type="entry name" value="SEC14"/>
    <property type="match status" value="1"/>
</dbReference>
<reference evidence="2 4" key="2">
    <citation type="submission" date="2018-11" db="EMBL/GenBank/DDBJ databases">
        <authorList>
            <consortium name="Pathogen Informatics"/>
        </authorList>
    </citation>
    <scope>NUCLEOTIDE SEQUENCE [LARGE SCALE GENOMIC DNA]</scope>
</reference>
<dbReference type="Proteomes" id="UP000274504">
    <property type="component" value="Unassembled WGS sequence"/>
</dbReference>
<dbReference type="EMBL" id="CABIJS010000688">
    <property type="protein sequence ID" value="VUZ55158.1"/>
    <property type="molecule type" value="Genomic_DNA"/>
</dbReference>
<evidence type="ECO:0000259" key="1">
    <source>
        <dbReference type="PROSITE" id="PS50191"/>
    </source>
</evidence>
<dbReference type="InterPro" id="IPR036865">
    <property type="entry name" value="CRAL-TRIO_dom_sf"/>
</dbReference>
<dbReference type="SMART" id="SM01100">
    <property type="entry name" value="CRAL_TRIO_N"/>
    <property type="match status" value="1"/>
</dbReference>
<dbReference type="WBParaSite" id="HDID_0000321801-mRNA-1">
    <property type="protein sequence ID" value="HDID_0000321801-mRNA-1"/>
    <property type="gene ID" value="HDID_0000321801"/>
</dbReference>
<dbReference type="AlphaFoldDB" id="A0A0R3SEL4"/>
<dbReference type="Gene3D" id="3.40.525.10">
    <property type="entry name" value="CRAL-TRIO lipid binding domain"/>
    <property type="match status" value="1"/>
</dbReference>
<evidence type="ECO:0000313" key="5">
    <source>
        <dbReference type="Proteomes" id="UP000321570"/>
    </source>
</evidence>
<gene>
    <name evidence="2" type="ORF">HDID_LOCUS3216</name>
    <name evidence="3" type="ORF">WMSIL1_LOCUS13050</name>
</gene>
<dbReference type="SMART" id="SM00516">
    <property type="entry name" value="SEC14"/>
    <property type="match status" value="1"/>
</dbReference>
<dbReference type="PANTHER" id="PTHR45824">
    <property type="entry name" value="GH16843P"/>
    <property type="match status" value="1"/>
</dbReference>
<reference evidence="6" key="1">
    <citation type="submission" date="2017-02" db="UniProtKB">
        <authorList>
            <consortium name="WormBaseParasite"/>
        </authorList>
    </citation>
    <scope>IDENTIFICATION</scope>
</reference>
<organism evidence="6">
    <name type="scientific">Hymenolepis diminuta</name>
    <name type="common">Rat tapeworm</name>
    <dbReference type="NCBI Taxonomy" id="6216"/>
    <lineage>
        <taxon>Eukaryota</taxon>
        <taxon>Metazoa</taxon>
        <taxon>Spiralia</taxon>
        <taxon>Lophotrochozoa</taxon>
        <taxon>Platyhelminthes</taxon>
        <taxon>Cestoda</taxon>
        <taxon>Eucestoda</taxon>
        <taxon>Cyclophyllidea</taxon>
        <taxon>Hymenolepididae</taxon>
        <taxon>Hymenolepis</taxon>
    </lineage>
</organism>
<evidence type="ECO:0000313" key="4">
    <source>
        <dbReference type="Proteomes" id="UP000274504"/>
    </source>
</evidence>
<dbReference type="GO" id="GO:0008526">
    <property type="term" value="F:phosphatidylinositol transfer activity"/>
    <property type="evidence" value="ECO:0007669"/>
    <property type="project" value="TreeGrafter"/>
</dbReference>
<protein>
    <submittedName>
        <fullName evidence="6">CRAL-TRIO domain-containing protein</fullName>
    </submittedName>
</protein>
<sequence length="347" mass="39923">MPSVKSNDDSIETTDPEAFKQMLKEFRKTMQQKCKPLPEEPDYFTSDLILTDFLRARKYNLSNAVDMLTEAVEWRRTFRPLSTDCTYCHENPGYHCIREIGHDKFGRPILYACFAQANTTKNRSEDTIMHCVEMLENVRRSFQKNATQLVMIIDCTGMTLPCCNPNLGKKVMHVFADYYPERLGRAVIVNYKSVFKRIWSAIKTFLDPVTASKIVFLKTKKKVTSKSKTKMLGEGLREFCDEETAKWLEDEIMLNKDINETQMRFWEKPSGNVHDPRGTDAYIRDYIDCPSPPNGFKPHPNIVDIQTGKLKKGYAVKIRGSQAEKIDSKAMEEYGIDANASIEDDSD</sequence>